<dbReference type="Proteomes" id="UP000019225">
    <property type="component" value="Chromosome"/>
</dbReference>
<name>W5WBM6_9PSEU</name>
<protein>
    <submittedName>
        <fullName evidence="2">Uncharacterized protein</fullName>
    </submittedName>
</protein>
<dbReference type="HOGENOM" id="CLU_2523243_0_0_11"/>
<organism evidence="2 3">
    <name type="scientific">Kutzneria albida DSM 43870</name>
    <dbReference type="NCBI Taxonomy" id="1449976"/>
    <lineage>
        <taxon>Bacteria</taxon>
        <taxon>Bacillati</taxon>
        <taxon>Actinomycetota</taxon>
        <taxon>Actinomycetes</taxon>
        <taxon>Pseudonocardiales</taxon>
        <taxon>Pseudonocardiaceae</taxon>
        <taxon>Kutzneria</taxon>
    </lineage>
</organism>
<dbReference type="RefSeq" id="WP_025358299.1">
    <property type="nucleotide sequence ID" value="NZ_CP007155.1"/>
</dbReference>
<sequence>MTEQQWIQAADQHGVPKSEWPLILDLARIQLDNLQPAVAAGVVTPPGSIWEIATELITQHGTGEPRGPEAFENNFAPDIRWADA</sequence>
<proteinExistence type="predicted"/>
<dbReference type="EMBL" id="CP007155">
    <property type="protein sequence ID" value="AHH98277.1"/>
    <property type="molecule type" value="Genomic_DNA"/>
</dbReference>
<gene>
    <name evidence="2" type="ORF">KALB_4915</name>
</gene>
<evidence type="ECO:0000256" key="1">
    <source>
        <dbReference type="SAM" id="MobiDB-lite"/>
    </source>
</evidence>
<evidence type="ECO:0000313" key="3">
    <source>
        <dbReference type="Proteomes" id="UP000019225"/>
    </source>
</evidence>
<evidence type="ECO:0000313" key="2">
    <source>
        <dbReference type="EMBL" id="AHH98277.1"/>
    </source>
</evidence>
<keyword evidence="3" id="KW-1185">Reference proteome</keyword>
<reference evidence="2 3" key="1">
    <citation type="journal article" date="2014" name="BMC Genomics">
        <title>Complete genome sequence of producer of the glycopeptide antibiotic Aculeximycin Kutzneria albida DSM 43870T, a representative of minor genus of Pseudonocardiaceae.</title>
        <authorList>
            <person name="Rebets Y."/>
            <person name="Tokovenko B."/>
            <person name="Lushchyk I."/>
            <person name="Ruckert C."/>
            <person name="Zaburannyi N."/>
            <person name="Bechthold A."/>
            <person name="Kalinowski J."/>
            <person name="Luzhetskyy A."/>
        </authorList>
    </citation>
    <scope>NUCLEOTIDE SEQUENCE [LARGE SCALE GENOMIC DNA]</scope>
    <source>
        <strain evidence="2">DSM 43870</strain>
    </source>
</reference>
<dbReference type="KEGG" id="kal:KALB_4915"/>
<dbReference type="AlphaFoldDB" id="W5WBM6"/>
<dbReference type="STRING" id="1449976.KALB_4915"/>
<feature type="region of interest" description="Disordered" evidence="1">
    <location>
        <begin position="60"/>
        <end position="84"/>
    </location>
</feature>
<accession>W5WBM6</accession>